<gene>
    <name evidence="9" type="primary">fabZ</name>
    <name evidence="10" type="ORF">BWK73_50675</name>
</gene>
<dbReference type="InterPro" id="IPR029069">
    <property type="entry name" value="HotDog_dom_sf"/>
</dbReference>
<reference evidence="10 11" key="1">
    <citation type="submission" date="2017-01" db="EMBL/GenBank/DDBJ databases">
        <title>Novel large sulfur bacteria in the metagenomes of groundwater-fed chemosynthetic microbial mats in the Lake Huron basin.</title>
        <authorList>
            <person name="Sharrar A.M."/>
            <person name="Flood B.E."/>
            <person name="Bailey J.V."/>
            <person name="Jones D.S."/>
            <person name="Biddanda B."/>
            <person name="Ruberg S.A."/>
            <person name="Marcus D.N."/>
            <person name="Dick G.J."/>
        </authorList>
    </citation>
    <scope>NUCLEOTIDE SEQUENCE [LARGE SCALE GENOMIC DNA]</scope>
    <source>
        <strain evidence="10">A8</strain>
    </source>
</reference>
<dbReference type="EMBL" id="MTEJ01000702">
    <property type="protein sequence ID" value="OQW99317.1"/>
    <property type="molecule type" value="Genomic_DNA"/>
</dbReference>
<evidence type="ECO:0000256" key="1">
    <source>
        <dbReference type="ARBA" id="ARBA00004496"/>
    </source>
</evidence>
<comment type="similarity">
    <text evidence="2 9">Belongs to the thioester dehydratase family. FabZ subfamily.</text>
</comment>
<evidence type="ECO:0000256" key="5">
    <source>
        <dbReference type="ARBA" id="ARBA00022556"/>
    </source>
</evidence>
<dbReference type="GO" id="GO:0019171">
    <property type="term" value="F:(3R)-hydroxyacyl-[acyl-carrier-protein] dehydratase activity"/>
    <property type="evidence" value="ECO:0007669"/>
    <property type="project" value="UniProtKB-EC"/>
</dbReference>
<comment type="catalytic activity">
    <reaction evidence="9">
        <text>a (3R)-hydroxyacyl-[ACP] = a (2E)-enoyl-[ACP] + H2O</text>
        <dbReference type="Rhea" id="RHEA:13097"/>
        <dbReference type="Rhea" id="RHEA-COMP:9925"/>
        <dbReference type="Rhea" id="RHEA-COMP:9945"/>
        <dbReference type="ChEBI" id="CHEBI:15377"/>
        <dbReference type="ChEBI" id="CHEBI:78784"/>
        <dbReference type="ChEBI" id="CHEBI:78827"/>
        <dbReference type="EC" id="4.2.1.59"/>
    </reaction>
</comment>
<evidence type="ECO:0000313" key="11">
    <source>
        <dbReference type="Proteomes" id="UP000192491"/>
    </source>
</evidence>
<organism evidence="10 11">
    <name type="scientific">Thiothrix lacustris</name>
    <dbReference type="NCBI Taxonomy" id="525917"/>
    <lineage>
        <taxon>Bacteria</taxon>
        <taxon>Pseudomonadati</taxon>
        <taxon>Pseudomonadota</taxon>
        <taxon>Gammaproteobacteria</taxon>
        <taxon>Thiotrichales</taxon>
        <taxon>Thiotrichaceae</taxon>
        <taxon>Thiothrix</taxon>
    </lineage>
</organism>
<dbReference type="Proteomes" id="UP000192491">
    <property type="component" value="Unassembled WGS sequence"/>
</dbReference>
<evidence type="ECO:0000256" key="9">
    <source>
        <dbReference type="HAMAP-Rule" id="MF_00406"/>
    </source>
</evidence>
<accession>A0A1Y1Q8A0</accession>
<evidence type="ECO:0000256" key="2">
    <source>
        <dbReference type="ARBA" id="ARBA00009174"/>
    </source>
</evidence>
<keyword evidence="7 9" id="KW-0456">Lyase</keyword>
<keyword evidence="5 9" id="KW-0441">Lipid A biosynthesis</keyword>
<dbReference type="PANTHER" id="PTHR30272:SF1">
    <property type="entry name" value="3-HYDROXYACYL-[ACYL-CARRIER-PROTEIN] DEHYDRATASE"/>
    <property type="match status" value="1"/>
</dbReference>
<comment type="caution">
    <text evidence="10">The sequence shown here is derived from an EMBL/GenBank/DDBJ whole genome shotgun (WGS) entry which is preliminary data.</text>
</comment>
<dbReference type="NCBIfam" id="TIGR01750">
    <property type="entry name" value="fabZ"/>
    <property type="match status" value="1"/>
</dbReference>
<comment type="subcellular location">
    <subcellularLocation>
        <location evidence="1 9">Cytoplasm</location>
    </subcellularLocation>
</comment>
<dbReference type="GO" id="GO:0016020">
    <property type="term" value="C:membrane"/>
    <property type="evidence" value="ECO:0007669"/>
    <property type="project" value="GOC"/>
</dbReference>
<keyword evidence="3 9" id="KW-0963">Cytoplasm</keyword>
<keyword evidence="4 9" id="KW-0444">Lipid biosynthesis</keyword>
<dbReference type="AlphaFoldDB" id="A0A1Y1Q8A0"/>
<dbReference type="EC" id="4.2.1.59" evidence="9"/>
<dbReference type="PANTHER" id="PTHR30272">
    <property type="entry name" value="3-HYDROXYACYL-[ACYL-CARRIER-PROTEIN] DEHYDRATASE"/>
    <property type="match status" value="1"/>
</dbReference>
<name>A0A1Y1Q8A0_9GAMM</name>
<dbReference type="STRING" id="1123401.GCA_000621325_00954"/>
<feature type="active site" evidence="9">
    <location>
        <position position="50"/>
    </location>
</feature>
<dbReference type="GO" id="GO:0005737">
    <property type="term" value="C:cytoplasm"/>
    <property type="evidence" value="ECO:0007669"/>
    <property type="project" value="UniProtKB-SubCell"/>
</dbReference>
<evidence type="ECO:0000256" key="3">
    <source>
        <dbReference type="ARBA" id="ARBA00022490"/>
    </source>
</evidence>
<dbReference type="NCBIfam" id="NF000582">
    <property type="entry name" value="PRK00006.1"/>
    <property type="match status" value="1"/>
</dbReference>
<evidence type="ECO:0000256" key="7">
    <source>
        <dbReference type="ARBA" id="ARBA00023239"/>
    </source>
</evidence>
<dbReference type="InterPro" id="IPR013114">
    <property type="entry name" value="FabA_FabZ"/>
</dbReference>
<dbReference type="InterPro" id="IPR010084">
    <property type="entry name" value="FabZ"/>
</dbReference>
<dbReference type="Gene3D" id="3.10.129.10">
    <property type="entry name" value="Hotdog Thioesterase"/>
    <property type="match status" value="1"/>
</dbReference>
<sequence>MGTMNVEQIRNYLPHRYPFLLVDRVVEYEVGKSLTAIKNVTVNEPWVNGHFPHQPIMPGVLIIEALAQATGLLGFRTMGEEPQTDTLYLLVAVDKARFKQAVVPGDQLVMKVELIKRKGIMWVFSAEARVDGKLAVSAELMCAAKKETPPETAA</sequence>
<dbReference type="GO" id="GO:0006633">
    <property type="term" value="P:fatty acid biosynthetic process"/>
    <property type="evidence" value="ECO:0007669"/>
    <property type="project" value="UniProtKB-UniRule"/>
</dbReference>
<evidence type="ECO:0000256" key="6">
    <source>
        <dbReference type="ARBA" id="ARBA00023098"/>
    </source>
</evidence>
<evidence type="ECO:0000256" key="8">
    <source>
        <dbReference type="ARBA" id="ARBA00025049"/>
    </source>
</evidence>
<dbReference type="CDD" id="cd01288">
    <property type="entry name" value="FabZ"/>
    <property type="match status" value="1"/>
</dbReference>
<dbReference type="GO" id="GO:0009245">
    <property type="term" value="P:lipid A biosynthetic process"/>
    <property type="evidence" value="ECO:0007669"/>
    <property type="project" value="UniProtKB-UniRule"/>
</dbReference>
<dbReference type="SUPFAM" id="SSF54637">
    <property type="entry name" value="Thioesterase/thiol ester dehydrase-isomerase"/>
    <property type="match status" value="1"/>
</dbReference>
<protein>
    <recommendedName>
        <fullName evidence="9">3-hydroxyacyl-[acyl-carrier-protein] dehydratase FabZ</fullName>
        <ecNumber evidence="9">4.2.1.59</ecNumber>
    </recommendedName>
    <alternativeName>
        <fullName evidence="9">(3R)-hydroxymyristoyl-[acyl-carrier-protein] dehydratase</fullName>
        <shortName evidence="9">(3R)-hydroxymyristoyl-ACP dehydrase</shortName>
    </alternativeName>
    <alternativeName>
        <fullName evidence="9">Beta-hydroxyacyl-ACP dehydratase</fullName>
    </alternativeName>
</protein>
<evidence type="ECO:0000256" key="4">
    <source>
        <dbReference type="ARBA" id="ARBA00022516"/>
    </source>
</evidence>
<dbReference type="FunFam" id="3.10.129.10:FF:000001">
    <property type="entry name" value="3-hydroxyacyl-[acyl-carrier-protein] dehydratase FabZ"/>
    <property type="match status" value="1"/>
</dbReference>
<comment type="function">
    <text evidence="8 9">Involved in unsaturated fatty acids biosynthesis. Catalyzes the dehydration of short chain beta-hydroxyacyl-ACPs and long chain saturated and unsaturated beta-hydroxyacyl-ACPs.</text>
</comment>
<evidence type="ECO:0000313" key="10">
    <source>
        <dbReference type="EMBL" id="OQW99317.1"/>
    </source>
</evidence>
<dbReference type="HAMAP" id="MF_00406">
    <property type="entry name" value="FabZ"/>
    <property type="match status" value="1"/>
</dbReference>
<keyword evidence="6 9" id="KW-0443">Lipid metabolism</keyword>
<dbReference type="eggNOG" id="COG0764">
    <property type="taxonomic scope" value="Bacteria"/>
</dbReference>
<dbReference type="Pfam" id="PF07977">
    <property type="entry name" value="FabA"/>
    <property type="match status" value="1"/>
</dbReference>
<proteinExistence type="inferred from homology"/>